<dbReference type="Proteomes" id="UP001159405">
    <property type="component" value="Unassembled WGS sequence"/>
</dbReference>
<dbReference type="SUPFAM" id="SSF54695">
    <property type="entry name" value="POZ domain"/>
    <property type="match status" value="1"/>
</dbReference>
<dbReference type="PANTHER" id="PTHR45632:SF17">
    <property type="entry name" value="KELCH-LIKE PROTEIN 31"/>
    <property type="match status" value="1"/>
</dbReference>
<dbReference type="EMBL" id="CALNXK010000048">
    <property type="protein sequence ID" value="CAH3130762.1"/>
    <property type="molecule type" value="Genomic_DNA"/>
</dbReference>
<dbReference type="InterPro" id="IPR006652">
    <property type="entry name" value="Kelch_1"/>
</dbReference>
<dbReference type="InterPro" id="IPR011705">
    <property type="entry name" value="BACK"/>
</dbReference>
<dbReference type="PIRSF" id="PIRSF037037">
    <property type="entry name" value="Kelch-like_protein_gigaxonin"/>
    <property type="match status" value="1"/>
</dbReference>
<dbReference type="InterPro" id="IPR017096">
    <property type="entry name" value="BTB-kelch_protein"/>
</dbReference>
<evidence type="ECO:0000256" key="1">
    <source>
        <dbReference type="ARBA" id="ARBA00022441"/>
    </source>
</evidence>
<name>A0ABN8P1Z9_9CNID</name>
<gene>
    <name evidence="4" type="ORF">PLOB_00034807</name>
</gene>
<evidence type="ECO:0000313" key="4">
    <source>
        <dbReference type="EMBL" id="CAH3130762.1"/>
    </source>
</evidence>
<evidence type="ECO:0000313" key="5">
    <source>
        <dbReference type="Proteomes" id="UP001159405"/>
    </source>
</evidence>
<sequence>MAATTEARSVREELIFNQDFKDKLLFKLHELRKDNVLCDVTLRIEGQDFAAHRCVLSAASPYFRSLFTSGFKENQDNVVELQEIKTTTVDQALRFIYTGEALVNASNAQDLLRTADYLIIPSLKAKVAGYLKDTIHASNCLELESLAIHYGCKSLKEAAAAYKLQNFVSMVEADDFKALDFERIKELVFHDDIIVSKEEEVYEAVVTWVKHNVPSREKLFPELLKCLRFFSMSKSGIAEIAKEELVIKSRTCASIIFEAINFFFFPDSFLSTRLQPRTCLRMNELAVIITGGHDADVSNNAYCFLLSKNQWASLPSMPFSRTRHGTAVCCGQLYVVGGQASHPMCIYNPNQNKWFPTETTAPIRQHCSVTSLHGNLYVIGGDRHLNRVDKYDPGLDEWKEVASMKTSRASHCAVVVENLIYVLGGCDNNVCHKSIECFNASTNHWTDRPSMNVARQFAGAAVSCGKIFIAGGYSDTQFISVEGSCEMFDPVQDQWSLVSSPVVPRAACAMVSFDNHLYLFGGEDRTYCKYDSVECYDVQNDKWKLCGTMPRKLACVQASLLLLSKKFLDTFVK</sequence>
<evidence type="ECO:0000259" key="3">
    <source>
        <dbReference type="PROSITE" id="PS50097"/>
    </source>
</evidence>
<reference evidence="4 5" key="1">
    <citation type="submission" date="2022-05" db="EMBL/GenBank/DDBJ databases">
        <authorList>
            <consortium name="Genoscope - CEA"/>
            <person name="William W."/>
        </authorList>
    </citation>
    <scope>NUCLEOTIDE SEQUENCE [LARGE SCALE GENOMIC DNA]</scope>
</reference>
<dbReference type="Pfam" id="PF00651">
    <property type="entry name" value="BTB"/>
    <property type="match status" value="1"/>
</dbReference>
<feature type="domain" description="BTB" evidence="3">
    <location>
        <begin position="38"/>
        <end position="105"/>
    </location>
</feature>
<dbReference type="Gene3D" id="1.25.40.420">
    <property type="match status" value="1"/>
</dbReference>
<dbReference type="PANTHER" id="PTHR45632">
    <property type="entry name" value="LD33804P"/>
    <property type="match status" value="1"/>
</dbReference>
<dbReference type="SMART" id="SM00225">
    <property type="entry name" value="BTB"/>
    <property type="match status" value="1"/>
</dbReference>
<protein>
    <recommendedName>
        <fullName evidence="3">BTB domain-containing protein</fullName>
    </recommendedName>
</protein>
<dbReference type="Pfam" id="PF01344">
    <property type="entry name" value="Kelch_1"/>
    <property type="match status" value="2"/>
</dbReference>
<dbReference type="SMART" id="SM00612">
    <property type="entry name" value="Kelch"/>
    <property type="match status" value="6"/>
</dbReference>
<accession>A0ABN8P1Z9</accession>
<dbReference type="Pfam" id="PF24681">
    <property type="entry name" value="Kelch_KLHDC2_KLHL20_DRC7"/>
    <property type="match status" value="1"/>
</dbReference>
<keyword evidence="5" id="KW-1185">Reference proteome</keyword>
<dbReference type="Gene3D" id="3.30.710.10">
    <property type="entry name" value="Potassium Channel Kv1.1, Chain A"/>
    <property type="match status" value="1"/>
</dbReference>
<organism evidence="4 5">
    <name type="scientific">Porites lobata</name>
    <dbReference type="NCBI Taxonomy" id="104759"/>
    <lineage>
        <taxon>Eukaryota</taxon>
        <taxon>Metazoa</taxon>
        <taxon>Cnidaria</taxon>
        <taxon>Anthozoa</taxon>
        <taxon>Hexacorallia</taxon>
        <taxon>Scleractinia</taxon>
        <taxon>Fungiina</taxon>
        <taxon>Poritidae</taxon>
        <taxon>Porites</taxon>
    </lineage>
</organism>
<dbReference type="CDD" id="cd18186">
    <property type="entry name" value="BTB_POZ_ZBTB_KLHL-like"/>
    <property type="match status" value="1"/>
</dbReference>
<dbReference type="PROSITE" id="PS50097">
    <property type="entry name" value="BTB"/>
    <property type="match status" value="1"/>
</dbReference>
<keyword evidence="1" id="KW-0880">Kelch repeat</keyword>
<dbReference type="InterPro" id="IPR015915">
    <property type="entry name" value="Kelch-typ_b-propeller"/>
</dbReference>
<dbReference type="Gene3D" id="2.120.10.80">
    <property type="entry name" value="Kelch-type beta propeller"/>
    <property type="match status" value="1"/>
</dbReference>
<proteinExistence type="predicted"/>
<evidence type="ECO:0000256" key="2">
    <source>
        <dbReference type="ARBA" id="ARBA00022737"/>
    </source>
</evidence>
<dbReference type="InterPro" id="IPR011333">
    <property type="entry name" value="SKP1/BTB/POZ_sf"/>
</dbReference>
<dbReference type="SMART" id="SM00875">
    <property type="entry name" value="BACK"/>
    <property type="match status" value="1"/>
</dbReference>
<keyword evidence="2" id="KW-0677">Repeat</keyword>
<dbReference type="Pfam" id="PF07707">
    <property type="entry name" value="BACK"/>
    <property type="match status" value="1"/>
</dbReference>
<comment type="caution">
    <text evidence="4">The sequence shown here is derived from an EMBL/GenBank/DDBJ whole genome shotgun (WGS) entry which is preliminary data.</text>
</comment>
<dbReference type="InterPro" id="IPR000210">
    <property type="entry name" value="BTB/POZ_dom"/>
</dbReference>
<dbReference type="SUPFAM" id="SSF117281">
    <property type="entry name" value="Kelch motif"/>
    <property type="match status" value="1"/>
</dbReference>